<keyword evidence="2 5" id="KW-0812">Transmembrane</keyword>
<gene>
    <name evidence="7" type="ORF">H8S40_11610</name>
</gene>
<dbReference type="InterPro" id="IPR004481">
    <property type="entry name" value="K/Na/Ca-exchanger"/>
</dbReference>
<keyword evidence="3 5" id="KW-1133">Transmembrane helix</keyword>
<keyword evidence="8" id="KW-1185">Reference proteome</keyword>
<comment type="caution">
    <text evidence="7">The sequence shown here is derived from an EMBL/GenBank/DDBJ whole genome shotgun (WGS) entry which is preliminary data.</text>
</comment>
<evidence type="ECO:0000259" key="6">
    <source>
        <dbReference type="Pfam" id="PF01699"/>
    </source>
</evidence>
<evidence type="ECO:0000313" key="7">
    <source>
        <dbReference type="EMBL" id="MBC5684197.1"/>
    </source>
</evidence>
<dbReference type="InterPro" id="IPR004837">
    <property type="entry name" value="NaCa_Exmemb"/>
</dbReference>
<dbReference type="Proteomes" id="UP000631576">
    <property type="component" value="Unassembled WGS sequence"/>
</dbReference>
<dbReference type="PANTHER" id="PTHR10846:SF8">
    <property type="entry name" value="INNER MEMBRANE PROTEIN YRBG"/>
    <property type="match status" value="1"/>
</dbReference>
<evidence type="ECO:0000256" key="5">
    <source>
        <dbReference type="SAM" id="Phobius"/>
    </source>
</evidence>
<dbReference type="EMBL" id="JACOPE010000001">
    <property type="protein sequence ID" value="MBC5684197.1"/>
    <property type="molecule type" value="Genomic_DNA"/>
</dbReference>
<organism evidence="7 8">
    <name type="scientific">Ruminococcus hominis</name>
    <dbReference type="NCBI Taxonomy" id="2763065"/>
    <lineage>
        <taxon>Bacteria</taxon>
        <taxon>Bacillati</taxon>
        <taxon>Bacillota</taxon>
        <taxon>Clostridia</taxon>
        <taxon>Eubacteriales</taxon>
        <taxon>Oscillospiraceae</taxon>
        <taxon>Ruminococcus</taxon>
    </lineage>
</organism>
<dbReference type="Gene3D" id="1.20.1420.30">
    <property type="entry name" value="NCX, central ion-binding region"/>
    <property type="match status" value="1"/>
</dbReference>
<dbReference type="PANTHER" id="PTHR10846">
    <property type="entry name" value="SODIUM/POTASSIUM/CALCIUM EXCHANGER"/>
    <property type="match status" value="1"/>
</dbReference>
<comment type="subcellular location">
    <subcellularLocation>
        <location evidence="1">Membrane</location>
        <topology evidence="1">Multi-pass membrane protein</topology>
    </subcellularLocation>
</comment>
<reference evidence="7 8" key="1">
    <citation type="submission" date="2020-08" db="EMBL/GenBank/DDBJ databases">
        <title>Genome public.</title>
        <authorList>
            <person name="Liu C."/>
            <person name="Sun Q."/>
        </authorList>
    </citation>
    <scope>NUCLEOTIDE SEQUENCE [LARGE SCALE GENOMIC DNA]</scope>
    <source>
        <strain evidence="7 8">NSJ-13</strain>
    </source>
</reference>
<feature type="domain" description="Sodium/calcium exchanger membrane region" evidence="6">
    <location>
        <begin position="31"/>
        <end position="111"/>
    </location>
</feature>
<evidence type="ECO:0000256" key="1">
    <source>
        <dbReference type="ARBA" id="ARBA00004141"/>
    </source>
</evidence>
<accession>A0ABR7G9S7</accession>
<name>A0ABR7G9S7_9FIRM</name>
<feature type="transmembrane region" description="Helical" evidence="5">
    <location>
        <begin position="26"/>
        <end position="44"/>
    </location>
</feature>
<evidence type="ECO:0000256" key="3">
    <source>
        <dbReference type="ARBA" id="ARBA00022989"/>
    </source>
</evidence>
<proteinExistence type="predicted"/>
<evidence type="ECO:0000313" key="8">
    <source>
        <dbReference type="Proteomes" id="UP000631576"/>
    </source>
</evidence>
<dbReference type="Pfam" id="PF01699">
    <property type="entry name" value="Na_Ca_ex"/>
    <property type="match status" value="1"/>
</dbReference>
<evidence type="ECO:0000256" key="4">
    <source>
        <dbReference type="ARBA" id="ARBA00023136"/>
    </source>
</evidence>
<keyword evidence="4 5" id="KW-0472">Membrane</keyword>
<evidence type="ECO:0000256" key="2">
    <source>
        <dbReference type="ARBA" id="ARBA00022692"/>
    </source>
</evidence>
<sequence length="111" mass="11513">MYLTIQEGVKGRQESLDAGEEIEVKYTMGMSIFVSIVGLAGIVLGGDLTVNAAKEIARAFGLSEALIGLTIVALGTSLPELVTSIVAAQKGESDIALGNVVGSNIFNIFLI</sequence>
<dbReference type="InterPro" id="IPR044880">
    <property type="entry name" value="NCX_ion-bd_dom_sf"/>
</dbReference>
<protein>
    <recommendedName>
        <fullName evidence="6">Sodium/calcium exchanger membrane region domain-containing protein</fullName>
    </recommendedName>
</protein>